<feature type="domain" description="C2H2-type" evidence="4">
    <location>
        <begin position="916"/>
        <end position="947"/>
    </location>
</feature>
<keyword evidence="3" id="KW-0732">Signal</keyword>
<dbReference type="PANTHER" id="PTHR33845">
    <property type="entry name" value="C2H2-TYPE DOMAIN-CONTAINING PROTEIN"/>
    <property type="match status" value="1"/>
</dbReference>
<dbReference type="PROSITE" id="PS50157">
    <property type="entry name" value="ZINC_FINGER_C2H2_2"/>
    <property type="match status" value="1"/>
</dbReference>
<reference evidence="5" key="1">
    <citation type="journal article" date="2013" name="Genetics">
        <title>The draft genome and transcriptome of Panagrellus redivivus are shaped by the harsh demands of a free-living lifestyle.</title>
        <authorList>
            <person name="Srinivasan J."/>
            <person name="Dillman A.R."/>
            <person name="Macchietto M.G."/>
            <person name="Heikkinen L."/>
            <person name="Lakso M."/>
            <person name="Fracchia K.M."/>
            <person name="Antoshechkin I."/>
            <person name="Mortazavi A."/>
            <person name="Wong G."/>
            <person name="Sternberg P.W."/>
        </authorList>
    </citation>
    <scope>NUCLEOTIDE SEQUENCE [LARGE SCALE GENOMIC DNA]</scope>
    <source>
        <strain evidence="5">MT8872</strain>
    </source>
</reference>
<feature type="compositionally biased region" description="Acidic residues" evidence="2">
    <location>
        <begin position="1091"/>
        <end position="1104"/>
    </location>
</feature>
<evidence type="ECO:0000259" key="4">
    <source>
        <dbReference type="PROSITE" id="PS50157"/>
    </source>
</evidence>
<dbReference type="PANTHER" id="PTHR33845:SF1">
    <property type="entry name" value="C2H2-TYPE DOMAIN-CONTAINING PROTEIN"/>
    <property type="match status" value="1"/>
</dbReference>
<evidence type="ECO:0000256" key="3">
    <source>
        <dbReference type="SAM" id="SignalP"/>
    </source>
</evidence>
<accession>A0A7E4V202</accession>
<reference evidence="6" key="2">
    <citation type="submission" date="2020-10" db="UniProtKB">
        <authorList>
            <consortium name="WormBaseParasite"/>
        </authorList>
    </citation>
    <scope>IDENTIFICATION</scope>
</reference>
<dbReference type="WBParaSite" id="Pan_g15241.t1">
    <property type="protein sequence ID" value="Pan_g15241.t1"/>
    <property type="gene ID" value="Pan_g15241"/>
</dbReference>
<feature type="compositionally biased region" description="Basic and acidic residues" evidence="2">
    <location>
        <begin position="1074"/>
        <end position="1090"/>
    </location>
</feature>
<feature type="chain" id="PRO_5028969711" evidence="3">
    <location>
        <begin position="20"/>
        <end position="1208"/>
    </location>
</feature>
<dbReference type="GO" id="GO:0008270">
    <property type="term" value="F:zinc ion binding"/>
    <property type="evidence" value="ECO:0007669"/>
    <property type="project" value="UniProtKB-KW"/>
</dbReference>
<feature type="region of interest" description="Disordered" evidence="2">
    <location>
        <begin position="1074"/>
        <end position="1160"/>
    </location>
</feature>
<dbReference type="PROSITE" id="PS00028">
    <property type="entry name" value="ZINC_FINGER_C2H2_1"/>
    <property type="match status" value="1"/>
</dbReference>
<feature type="compositionally biased region" description="Acidic residues" evidence="2">
    <location>
        <begin position="1148"/>
        <end position="1160"/>
    </location>
</feature>
<keyword evidence="5" id="KW-1185">Reference proteome</keyword>
<keyword evidence="1" id="KW-0862">Zinc</keyword>
<name>A0A7E4V202_PANRE</name>
<dbReference type="AlphaFoldDB" id="A0A7E4V202"/>
<sequence>MDWQVVGFLSVFCFGHLFGAPLRSSLEAENVVNEECIFKDYQSTLPVSNAFTHESRPRTTCDDTLISLREIYESRTSFAIELFGAENPIDLMLARVGNFRDRKFWSNKNEVELLLRKHTCKNHWDELFLNWDDKKYSRIRMVNRDGKRKKTYCTYPKEIGGHSNKGQSRTPLGKKAVTKYEAFAILLKTDKIVHVGSKLCTVHDSEVQIMKSEFFPSDSNDDTYVCNMEEVLLFSQRKERKKMLNKCTSQLGYCKLLTIGEYDALSSLSKERKIRSTKKLFLEIAGMVAPERDASFMQEICKVFDDGSRDQSLLNRVCSEVARQYEKAAGDKLTRIIAISTVVNIVSYPELRKYIPSLTEYMYRKAVKYTRDSDIPTDFNKKQRYERYRKDEVIKFVHFLTSPHCLISLPYGVHHTKLSDNSQLDIPHTIRLQRHSEIIRMYNAKRMEETEGYDPLKRTTMFSICHHCYAKRSKALTCVDYYLANGYEAFEYLEEVITEWQDRGIMDGIDGDILKKRLKDGLLYLRTDFNVALKHHTPIISHCLLYALSDPKDIHFQRKCDINNNPSHAILCERCLHLQEALQNIEVFASTQTQSCQDDGECEDLDVEDLKVRELMVRNAVFNIAEMKKHLVRTKYSELQRKSIIDTLNDNSALITLDFAQKLLPMKFRETQRDYYGKKGMSYHISHVLSNISGSAVEHVFVHILDDTKQDAASIIAIVVDVLRNVSKCGITDVILRSDNAPNYHNRDVILSLPRISEITGVRIQRYAFSEPQAGKSACDRHAALVKNRVRDYVDTIHNVLDTAQFFTALKTPYALNYTTISKSTVQPTRKARNRKGIVGISTYYDFIPEEDGIRAWKFYGIGDGRLYEYEKYGVPQTLPMLLHENIYNPLDNDEPDYWRSSSKKKRKRVSQKEVFECPEETCDASFESMLDLEAHLFAGVHTDQQEEIKPLRDLVLRTFVDSIADLTKVDDPIEAAIRDNIIDDTQLTDLSLLAEGWAQKSSRDNPKFTMDSKKFLTEMFDEGELSKQKTNGAKAVRAMRAAKTVTGAKRFKAHELLRADQITSFFSRLSASRKKDAAEPLRKRQRLNEPDDDDNDETYDDPDSAAAEPSRKRQRLNEPDDDVDVENYDDPDSDAAESRRKRQILNEPDDDVDAENYDDPDFEAAEFMDAARNELREMQYIEIEQMIDNVFDNIDEIPDDDKAEDEQ</sequence>
<protein>
    <submittedName>
        <fullName evidence="6">C2H2-type domain-containing protein</fullName>
    </submittedName>
</protein>
<feature type="compositionally biased region" description="Basic and acidic residues" evidence="2">
    <location>
        <begin position="1110"/>
        <end position="1119"/>
    </location>
</feature>
<evidence type="ECO:0000313" key="6">
    <source>
        <dbReference type="WBParaSite" id="Pan_g15241.t1"/>
    </source>
</evidence>
<evidence type="ECO:0000313" key="5">
    <source>
        <dbReference type="Proteomes" id="UP000492821"/>
    </source>
</evidence>
<proteinExistence type="predicted"/>
<evidence type="ECO:0000256" key="1">
    <source>
        <dbReference type="PROSITE-ProRule" id="PRU00042"/>
    </source>
</evidence>
<keyword evidence="1" id="KW-0479">Metal-binding</keyword>
<feature type="signal peptide" evidence="3">
    <location>
        <begin position="1"/>
        <end position="19"/>
    </location>
</feature>
<evidence type="ECO:0000256" key="2">
    <source>
        <dbReference type="SAM" id="MobiDB-lite"/>
    </source>
</evidence>
<feature type="compositionally biased region" description="Acidic residues" evidence="2">
    <location>
        <begin position="1120"/>
        <end position="1136"/>
    </location>
</feature>
<organism evidence="5 6">
    <name type="scientific">Panagrellus redivivus</name>
    <name type="common">Microworm</name>
    <dbReference type="NCBI Taxonomy" id="6233"/>
    <lineage>
        <taxon>Eukaryota</taxon>
        <taxon>Metazoa</taxon>
        <taxon>Ecdysozoa</taxon>
        <taxon>Nematoda</taxon>
        <taxon>Chromadorea</taxon>
        <taxon>Rhabditida</taxon>
        <taxon>Tylenchina</taxon>
        <taxon>Panagrolaimomorpha</taxon>
        <taxon>Panagrolaimoidea</taxon>
        <taxon>Panagrolaimidae</taxon>
        <taxon>Panagrellus</taxon>
    </lineage>
</organism>
<dbReference type="InterPro" id="IPR013087">
    <property type="entry name" value="Znf_C2H2_type"/>
</dbReference>
<dbReference type="Proteomes" id="UP000492821">
    <property type="component" value="Unassembled WGS sequence"/>
</dbReference>
<keyword evidence="1" id="KW-0863">Zinc-finger</keyword>